<dbReference type="GO" id="GO:0005829">
    <property type="term" value="C:cytosol"/>
    <property type="evidence" value="ECO:0007669"/>
    <property type="project" value="EnsemblFungi"/>
</dbReference>
<dbReference type="GO" id="GO:0000463">
    <property type="term" value="P:maturation of LSU-rRNA from tricistronic rRNA transcript (SSU-rRNA, 5.8S rRNA, LSU-rRNA)"/>
    <property type="evidence" value="ECO:0007669"/>
    <property type="project" value="EnsemblFungi"/>
</dbReference>
<dbReference type="PANTHER" id="PTHR16056:SF2">
    <property type="entry name" value="TESTIS-EXPRESSED PROTEIN 10"/>
    <property type="match status" value="1"/>
</dbReference>
<name>I2GVH7_HENB6</name>
<keyword evidence="6" id="KW-0690">Ribosome biogenesis</keyword>
<keyword evidence="5 6" id="KW-0539">Nucleus</keyword>
<dbReference type="GO" id="GO:0003682">
    <property type="term" value="F:chromatin binding"/>
    <property type="evidence" value="ECO:0007669"/>
    <property type="project" value="EnsemblFungi"/>
</dbReference>
<evidence type="ECO:0000259" key="9">
    <source>
        <dbReference type="Pfam" id="PF12333"/>
    </source>
</evidence>
<gene>
    <name evidence="10" type="primary">TBLA0A03290</name>
    <name evidence="10" type="ORF">TBLA_0A03290</name>
</gene>
<dbReference type="OrthoDB" id="361362at2759"/>
<dbReference type="Pfam" id="PF12333">
    <property type="entry name" value="Ipi1_N"/>
    <property type="match status" value="1"/>
</dbReference>
<dbReference type="GO" id="GO:0120330">
    <property type="term" value="C:rixosome complex"/>
    <property type="evidence" value="ECO:0007669"/>
    <property type="project" value="UniProtKB-UniRule"/>
</dbReference>
<dbReference type="InParanoid" id="I2GVH7"/>
<evidence type="ECO:0000313" key="11">
    <source>
        <dbReference type="Proteomes" id="UP000002866"/>
    </source>
</evidence>
<evidence type="ECO:0000256" key="8">
    <source>
        <dbReference type="SAM" id="Phobius"/>
    </source>
</evidence>
<dbReference type="GO" id="GO:0006267">
    <property type="term" value="P:pre-replicative complex assembly involved in nuclear cell cycle DNA replication"/>
    <property type="evidence" value="ECO:0007669"/>
    <property type="project" value="EnsemblFungi"/>
</dbReference>
<keyword evidence="6" id="KW-0698">rRNA processing</keyword>
<evidence type="ECO:0000256" key="4">
    <source>
        <dbReference type="ARBA" id="ARBA00011141"/>
    </source>
</evidence>
<sequence length="338" mass="37779">MGKSTRKQKLKKQDFQKKKLKVGKGPVRPSNATDTSFSTRSVSIRNQHLIHDHGDLSKRFPLLKHHNNVVRKETLQQFQNNIPDIINTSIMAPLITQCIPLINDESKQVRAASLDLFHEIGSHNSQVLQLHCRVFILYICMSMTHIVTAIQLDSTKFLKMMLKYCGEEICRLAWNKLIDGIFNILGWSKNGKNHAAGIAQSAKRDAQSTCSHLDALCALIETGCLNKRAAEGEGNDNEASETINQYLIPQFPQPYEHLKLFARELTQNSSQEGDNSNGTTNVSIATDRTTRVAIVKQQYLSEIRKQCKLLVSSGGPPGKSANSLIQLLDTVYGVDDQL</sequence>
<evidence type="ECO:0000256" key="3">
    <source>
        <dbReference type="ARBA" id="ARBA00006427"/>
    </source>
</evidence>
<dbReference type="GO" id="GO:0000027">
    <property type="term" value="P:ribosomal large subunit assembly"/>
    <property type="evidence" value="ECO:0007669"/>
    <property type="project" value="EnsemblFungi"/>
</dbReference>
<dbReference type="FunCoup" id="I2GVH7">
    <property type="interactions" value="274"/>
</dbReference>
<dbReference type="InterPro" id="IPR011989">
    <property type="entry name" value="ARM-like"/>
</dbReference>
<dbReference type="GO" id="GO:0005654">
    <property type="term" value="C:nucleoplasm"/>
    <property type="evidence" value="ECO:0007669"/>
    <property type="project" value="EnsemblFungi"/>
</dbReference>
<comment type="subunit">
    <text evidence="4">Component of the RIX1 complex, composed of IPI1, RIX1/IPI2 and IPI3 in a 1:2:2 stoichiometry. The complex interacts (via RIX1) with MDN1 (via its hexameric AAA ATPase ring) and the pre-60S ribosome particles.</text>
</comment>
<dbReference type="AlphaFoldDB" id="I2GVH7"/>
<dbReference type="OMA" id="CAGGWVK"/>
<dbReference type="HOGENOM" id="CLU_050252_2_0_1"/>
<dbReference type="eggNOG" id="KOG2149">
    <property type="taxonomic scope" value="Eukaryota"/>
</dbReference>
<feature type="region of interest" description="Disordered" evidence="7">
    <location>
        <begin position="1"/>
        <end position="38"/>
    </location>
</feature>
<evidence type="ECO:0000256" key="7">
    <source>
        <dbReference type="SAM" id="MobiDB-lite"/>
    </source>
</evidence>
<comment type="function">
    <text evidence="1 6">Component of the RIX1 complex required for processing of ITS2 sequences from 35S pre-rRNA.</text>
</comment>
<dbReference type="GO" id="GO:0030174">
    <property type="term" value="P:regulation of DNA-templated DNA replication initiation"/>
    <property type="evidence" value="ECO:0007669"/>
    <property type="project" value="EnsemblFungi"/>
</dbReference>
<accession>I2GVH7</accession>
<evidence type="ECO:0000313" key="10">
    <source>
        <dbReference type="EMBL" id="CCH58129.1"/>
    </source>
</evidence>
<keyword evidence="8" id="KW-0812">Transmembrane</keyword>
<evidence type="ECO:0000256" key="6">
    <source>
        <dbReference type="RuleBase" id="RU368021"/>
    </source>
</evidence>
<dbReference type="GeneID" id="14492767"/>
<protein>
    <recommendedName>
        <fullName evidence="6">Pre-rRNA-processing protein</fullName>
    </recommendedName>
</protein>
<feature type="domain" description="Pre-rRNA-processing protein Ipi1 N-terminal" evidence="9">
    <location>
        <begin position="127"/>
        <end position="219"/>
    </location>
</feature>
<reference evidence="10 11" key="1">
    <citation type="journal article" date="2011" name="Proc. Natl. Acad. Sci. U.S.A.">
        <title>Evolutionary erosion of yeast sex chromosomes by mating-type switching accidents.</title>
        <authorList>
            <person name="Gordon J.L."/>
            <person name="Armisen D."/>
            <person name="Proux-Wera E."/>
            <person name="Oheigeartaigh S.S."/>
            <person name="Byrne K.P."/>
            <person name="Wolfe K.H."/>
        </authorList>
    </citation>
    <scope>NUCLEOTIDE SEQUENCE [LARGE SCALE GENOMIC DNA]</scope>
    <source>
        <strain evidence="11">ATCC 34711 / CBS 6284 / DSM 70876 / NBRC 10599 / NRRL Y-10934 / UCD 77-7</strain>
    </source>
</reference>
<keyword evidence="11" id="KW-1185">Reference proteome</keyword>
<comment type="similarity">
    <text evidence="3 6">Belongs to the IPI1/TEX10 family.</text>
</comment>
<dbReference type="InterPro" id="IPR016024">
    <property type="entry name" value="ARM-type_fold"/>
</dbReference>
<proteinExistence type="inferred from homology"/>
<dbReference type="InterPro" id="IPR024679">
    <property type="entry name" value="Ipi1_N"/>
</dbReference>
<dbReference type="Gene3D" id="1.25.10.10">
    <property type="entry name" value="Leucine-rich Repeat Variant"/>
    <property type="match status" value="1"/>
</dbReference>
<evidence type="ECO:0000256" key="5">
    <source>
        <dbReference type="ARBA" id="ARBA00023242"/>
    </source>
</evidence>
<dbReference type="Proteomes" id="UP000002866">
    <property type="component" value="Chromosome 1"/>
</dbReference>
<evidence type="ECO:0000256" key="2">
    <source>
        <dbReference type="ARBA" id="ARBA00004123"/>
    </source>
</evidence>
<evidence type="ECO:0000256" key="1">
    <source>
        <dbReference type="ARBA" id="ARBA00002355"/>
    </source>
</evidence>
<dbReference type="KEGG" id="tbl:TBLA_0A03290"/>
<dbReference type="SUPFAM" id="SSF48371">
    <property type="entry name" value="ARM repeat"/>
    <property type="match status" value="1"/>
</dbReference>
<dbReference type="RefSeq" id="XP_004177648.1">
    <property type="nucleotide sequence ID" value="XM_004177600.1"/>
</dbReference>
<keyword evidence="8" id="KW-1133">Transmembrane helix</keyword>
<dbReference type="STRING" id="1071380.I2GVH7"/>
<dbReference type="PANTHER" id="PTHR16056">
    <property type="entry name" value="REGULATOR OF MICROTUBULE DYNAMICS PROTEIN"/>
    <property type="match status" value="1"/>
</dbReference>
<feature type="transmembrane region" description="Helical" evidence="8">
    <location>
        <begin position="134"/>
        <end position="152"/>
    </location>
</feature>
<dbReference type="EMBL" id="HE806316">
    <property type="protein sequence ID" value="CCH58129.1"/>
    <property type="molecule type" value="Genomic_DNA"/>
</dbReference>
<feature type="compositionally biased region" description="Basic residues" evidence="7">
    <location>
        <begin position="1"/>
        <end position="10"/>
    </location>
</feature>
<organism evidence="10 11">
    <name type="scientific">Henningerozyma blattae (strain ATCC 34711 / CBS 6284 / DSM 70876 / NBRC 10599 / NRRL Y-10934 / UCD 77-7)</name>
    <name type="common">Yeast</name>
    <name type="synonym">Tetrapisispora blattae</name>
    <dbReference type="NCBI Taxonomy" id="1071380"/>
    <lineage>
        <taxon>Eukaryota</taxon>
        <taxon>Fungi</taxon>
        <taxon>Dikarya</taxon>
        <taxon>Ascomycota</taxon>
        <taxon>Saccharomycotina</taxon>
        <taxon>Saccharomycetes</taxon>
        <taxon>Saccharomycetales</taxon>
        <taxon>Saccharomycetaceae</taxon>
        <taxon>Henningerozyma</taxon>
    </lineage>
</organism>
<comment type="subcellular location">
    <subcellularLocation>
        <location evidence="2 6">Nucleus</location>
    </subcellularLocation>
</comment>
<keyword evidence="8" id="KW-0472">Membrane</keyword>